<evidence type="ECO:0000259" key="11">
    <source>
        <dbReference type="Pfam" id="PF13946"/>
    </source>
</evidence>
<keyword evidence="9" id="KW-0325">Glycoprotein</keyword>
<evidence type="ECO:0000313" key="12">
    <source>
        <dbReference type="EMBL" id="PTX72185.1"/>
    </source>
</evidence>
<dbReference type="PRINTS" id="PR00313">
    <property type="entry name" value="CABNDNGRPT"/>
</dbReference>
<dbReference type="GO" id="GO:0016020">
    <property type="term" value="C:membrane"/>
    <property type="evidence" value="ECO:0007669"/>
    <property type="project" value="UniProtKB-SubCell"/>
</dbReference>
<protein>
    <submittedName>
        <fullName evidence="12">Ca2+-binding RTX toxin-like protein</fullName>
    </submittedName>
</protein>
<evidence type="ECO:0000256" key="9">
    <source>
        <dbReference type="ARBA" id="ARBA00023180"/>
    </source>
</evidence>
<dbReference type="InterPro" id="IPR011049">
    <property type="entry name" value="Serralysin-like_metalloprot_C"/>
</dbReference>
<dbReference type="Gene3D" id="2.130.10.130">
    <property type="entry name" value="Integrin alpha, N-terminal"/>
    <property type="match status" value="2"/>
</dbReference>
<dbReference type="InterPro" id="IPR025282">
    <property type="entry name" value="DUF4214"/>
</dbReference>
<dbReference type="InterPro" id="IPR050557">
    <property type="entry name" value="RTX_toxin/Mannuronan_C5-epim"/>
</dbReference>
<keyword evidence="7" id="KW-0843">Virulence</keyword>
<dbReference type="GO" id="GO:0005509">
    <property type="term" value="F:calcium ion binding"/>
    <property type="evidence" value="ECO:0007669"/>
    <property type="project" value="InterPro"/>
</dbReference>
<dbReference type="PRINTS" id="PR01488">
    <property type="entry name" value="RTXTOXINA"/>
</dbReference>
<evidence type="ECO:0000256" key="8">
    <source>
        <dbReference type="ARBA" id="ARBA00023136"/>
    </source>
</evidence>
<dbReference type="PROSITE" id="PS00330">
    <property type="entry name" value="HEMOLYSIN_CALCIUM"/>
    <property type="match status" value="10"/>
</dbReference>
<organism evidence="12 13">
    <name type="scientific">Sulfitobacter mediterraneus</name>
    <dbReference type="NCBI Taxonomy" id="83219"/>
    <lineage>
        <taxon>Bacteria</taxon>
        <taxon>Pseudomonadati</taxon>
        <taxon>Pseudomonadota</taxon>
        <taxon>Alphaproteobacteria</taxon>
        <taxon>Rhodobacterales</taxon>
        <taxon>Roseobacteraceae</taxon>
        <taxon>Sulfitobacter</taxon>
    </lineage>
</organism>
<evidence type="ECO:0000256" key="6">
    <source>
        <dbReference type="ARBA" id="ARBA00022737"/>
    </source>
</evidence>
<dbReference type="Gene3D" id="2.60.40.3440">
    <property type="match status" value="2"/>
</dbReference>
<dbReference type="PANTHER" id="PTHR38340:SF1">
    <property type="entry name" value="S-LAYER PROTEIN"/>
    <property type="match status" value="1"/>
</dbReference>
<dbReference type="SMART" id="SM00191">
    <property type="entry name" value="Int_alpha"/>
    <property type="match status" value="4"/>
</dbReference>
<evidence type="ECO:0000256" key="5">
    <source>
        <dbReference type="ARBA" id="ARBA00022729"/>
    </source>
</evidence>
<dbReference type="Pfam" id="PF01839">
    <property type="entry name" value="FG-GAP"/>
    <property type="match status" value="1"/>
</dbReference>
<feature type="region of interest" description="Disordered" evidence="10">
    <location>
        <begin position="3895"/>
        <end position="3914"/>
    </location>
</feature>
<feature type="compositionally biased region" description="Low complexity" evidence="10">
    <location>
        <begin position="401"/>
        <end position="410"/>
    </location>
</feature>
<dbReference type="InterPro" id="IPR003995">
    <property type="entry name" value="RTX_toxin_determinant-A"/>
</dbReference>
<comment type="caution">
    <text evidence="12">The sequence shown here is derived from an EMBL/GenBank/DDBJ whole genome shotgun (WGS) entry which is preliminary data.</text>
</comment>
<dbReference type="GO" id="GO:0005576">
    <property type="term" value="C:extracellular region"/>
    <property type="evidence" value="ECO:0007669"/>
    <property type="project" value="UniProtKB-SubCell"/>
</dbReference>
<dbReference type="InterPro" id="IPR028994">
    <property type="entry name" value="Integrin_alpha_N"/>
</dbReference>
<dbReference type="GO" id="GO:0090729">
    <property type="term" value="F:toxin activity"/>
    <property type="evidence" value="ECO:0007669"/>
    <property type="project" value="UniProtKB-KW"/>
</dbReference>
<dbReference type="EMBL" id="QBKU01000012">
    <property type="protein sequence ID" value="PTX72185.1"/>
    <property type="molecule type" value="Genomic_DNA"/>
</dbReference>
<dbReference type="InterPro" id="IPR001343">
    <property type="entry name" value="Hemolysn_Ca-bd"/>
</dbReference>
<dbReference type="Proteomes" id="UP000244092">
    <property type="component" value="Unassembled WGS sequence"/>
</dbReference>
<keyword evidence="3" id="KW-0964">Secreted</keyword>
<dbReference type="InterPro" id="IPR018511">
    <property type="entry name" value="Hemolysin-typ_Ca-bd_CS"/>
</dbReference>
<keyword evidence="6" id="KW-0677">Repeat</keyword>
<accession>A0A2T6CAH3</accession>
<feature type="region of interest" description="Disordered" evidence="10">
    <location>
        <begin position="2072"/>
        <end position="2103"/>
    </location>
</feature>
<feature type="region of interest" description="Disordered" evidence="10">
    <location>
        <begin position="396"/>
        <end position="422"/>
    </location>
</feature>
<dbReference type="InterPro" id="IPR013519">
    <property type="entry name" value="Int_alpha_beta-p"/>
</dbReference>
<evidence type="ECO:0000256" key="3">
    <source>
        <dbReference type="ARBA" id="ARBA00022525"/>
    </source>
</evidence>
<dbReference type="SUPFAM" id="SSF69318">
    <property type="entry name" value="Integrin alpha N-terminal domain"/>
    <property type="match status" value="1"/>
</dbReference>
<dbReference type="Pfam" id="PF17963">
    <property type="entry name" value="Big_9"/>
    <property type="match status" value="13"/>
</dbReference>
<dbReference type="SUPFAM" id="SSF51120">
    <property type="entry name" value="beta-Roll"/>
    <property type="match status" value="10"/>
</dbReference>
<dbReference type="Pfam" id="PF00353">
    <property type="entry name" value="HemolysinCabind"/>
    <property type="match status" value="16"/>
</dbReference>
<feature type="domain" description="DUF4214" evidence="11">
    <location>
        <begin position="4542"/>
        <end position="4600"/>
    </location>
</feature>
<proteinExistence type="predicted"/>
<evidence type="ECO:0000256" key="2">
    <source>
        <dbReference type="ARBA" id="ARBA00004613"/>
    </source>
</evidence>
<name>A0A2T6CAH3_9RHOB</name>
<dbReference type="InterPro" id="IPR013517">
    <property type="entry name" value="FG-GAP"/>
</dbReference>
<dbReference type="RefSeq" id="WP_025046498.1">
    <property type="nucleotide sequence ID" value="NZ_QBKU01000012.1"/>
</dbReference>
<gene>
    <name evidence="12" type="ORF">C8N31_1122</name>
</gene>
<keyword evidence="5" id="KW-0732">Signal</keyword>
<evidence type="ECO:0000256" key="4">
    <source>
        <dbReference type="ARBA" id="ARBA00022656"/>
    </source>
</evidence>
<dbReference type="Pfam" id="PF13946">
    <property type="entry name" value="DUF4214"/>
    <property type="match status" value="1"/>
</dbReference>
<dbReference type="OrthoDB" id="9795675at2"/>
<feature type="compositionally biased region" description="Acidic residues" evidence="10">
    <location>
        <begin position="2074"/>
        <end position="2084"/>
    </location>
</feature>
<sequence>MENDETLQESAAVKLRDAASISWSVADAAGSAKKVVKLASRPFKSVEKLKDKVKKLEKAAKVVEDISDTLKSVSFTRPAAKVTDKVAEKVIKYTKKVETKIDALEGTSTKIGDFLFKVQKQLGNINKATNALGVAAEAYSRKLASAEQNLAPAESQFSTGVEFLDKNSSDARAIAVQLAEVRISQADSINGPLLVLVTQLSEIDQAMEELSSKLDNNLLDIIVDLAESLGAITDVVSKITDPLETVLDYLGPVLDLMGSFFSFLLAPVEAALEWIIDKIGITALLEKAADEITSLLPNIDLLDGLAEKLEKLFLEEIQDFYETEIVAKYESILATINNPNFPESLSIGTDEDNTLNGSMNATGSLTLDGLGGNDNIFGGDFDDTLNGGTGRDILSGGGGNDIIDGGTDNPNGDEDDESPDSVIYAGNREDYNYTAVISDGVATGDWIVVDTRETITVDGVVTQRNDGKDILKNIELIIFADDGLDLRLFDQLIETRSEDGEIAYVSPYATNLDPIGGQLPLTLDGQRDWVYGAFGLDILITGGGNDQLSSGGNGRITRRKYDGDALFGGEGDDVYVVSPDGYDRDLIIDSGGIDTVDYNLASGDVRVYLGSTNPNDREAFYIPPSVEFHADYDGNDINDPVTINTQHPDGSITSETVTYNAGVIQGIENVVGSDNHDIIIGNDAVNRLDGGAGNDMIRGLDGNDEIYGGSGHDILIGDWGDDYIEGGTGANVYIGGLGDDDFNDTAGGYGTVKYSTFAISSLYDQSVEFPDFATTGFDAFNVNDMPGGIVVVQTSDPGQQQVAKYQTSVSVGDRYGVDYLEDIEFIVGSTGGDYIFSLRGKSQHIYGNGGDDQLFADETDIGNVFYGGEGADVFTSHAFSPDLFYGGSESDTVRIWDENTVDGDELHGDDAPNDLRLPMEGVDVLDLRNSDFAWHVHISPLTPLGSLIGKEDILRSDVDDPLFIQQTVGVNGVEEGDIVPTEIGDVPLAFQANPSTPDAGGVASEFSAFEHIIGSEQRDIITGGYILSPVIFEGNGGDDVLYVSQFTTGELFGGDGDDVLGTYNPTNGDITFERLYEKDKITTLSGGAGNDVFVAGDFRESFEGGEGLDRLTFETSRASVIVNLSTKQLDGGYAEGDILVGGIEDVTGTQFEDTITGDEEFNEIVGWDGIDVLLGLGGADNLFGGDGNDFLYGGAGNDNLHGGNGGDLLDGGAGIDTASWNFYQVHPKGGVERLTNDTSDIVADLETGQAGTDILISIENLTGGVGHDTLRGDSGDNLLAGSTGNDLLQGRDGEDLLIGGVGDDTVEGGAGDDALFGGAGINFLDGGADFDTIDYGVLELGVQITMAGVGERAGDTSGIARSYTPVDLFIWSDSLTETTFDGYVEQTTISTGTTELRNTYEVFDQGDDDPDDDVYVPRGTITPERVWKFLNLNYATQTSDADDIPFLPNLLLPEQEVDVVERFEEAVDIFTNIERIAGSQGADRIVGNAENTVFYGGLGGDVIDGGDGIDTMSYAFSEFGVSVDLKMMTFAGGEAEGDQISNMENLIGSGQSDALSGNDLDNTIVLGDGNDNARGYDGVDTVVFGFDFRDISQIQGFADGVNIMRFEGDVLTSVDFIADDIEILSFEDGDKTFAEIKALAKDGTEGSDVLVGTPVPDTLDGRGGNDIVQGLDSADLLLGSEGNDLLQGQGGDDRLIGGTGRDRFIGGMGDDTFIIDDSTEIVTELENEGDDTAESSVDFALPDHVETLILTGTDVTTGTGNDEANTIIGSDAANVLVGKGGRDTLDGGLGEDTLLGGADGDTYLINETIDVIFGEAADGGYDAVHTTVDYTLPDNVELLAVADGASVHAIGNDGVNEFYTGLRLLDGNSNPTDGTGGSTFDGKAGADILVLGHDFEGSTFDFDDQGYLTITFDDVTNRAANIEKFDFTDQFLTWDDLTTTVFAPTGSVIVPGVEGDIIHGIDMSDASNGAQFVHVASAPGANDVIYNFSTAFGANGAGTFLGSGFSDPATSQVDVLAVVPGDAPSDVQFYLSGIFRPLDLMTEANWTYYQVAVFGGDDDLDGTHLGDTLRGFEGEDTLSGDDGNDLIKGDGGNDSITGGQGDDTLFGGAGEDSLVGGNGVFNDFYNGGEGDDTHFGGNGVNTIFVHADMGADVAYDFDGAKDFIDTSLLTEAERDLMTVTIDNADTLIGLSDGGSLRLIGTQINDLPIVPFDTGETDPVEIDLGLGSNGFEFPEIIAVSAAGDVNNDGIDDFMVGWTDRTFNATITPIAYVVYGKDDADFDPLTQPFLLDLDEGFSVLAETGDANISLAAAGDVNNDGIDDFMVGTSGSTHVIFGRDGDFADHVDLGGLGATEGVKLAMDGANGQQFIEGGFDINGDGIDDMIVSDGAYYGSTTHVVFGSDAADPLPATITGADLDGTNGFTLLGPNYFTNPGDSLASAGDVNGDGFDDLIIGSRFHSVASPDGSSYTWTGGAFILFGSDQPFAGSIDLEQMTADQGFLIDGDIDGGQSRTGGVVQGGGDVNGDGFDDVVIMVSRAINKGPFGSAVEGDLNERAYVLFGSGDPMGESFDLDDGGTGRRVSLADLDGTDGTVFTLALPEGYNSPNPNTPSDFKSITGGGAIEIVDDLNNDRIADIVIGTSTFSREVVYDQDTGESTNTNLNTGQTFVLYGRTEGFGGVFELEDLTDLDGFVVDGFEGDGSGRIVRYAGDVNNDGGADFLIGASSSPSKLIFGTPFSDLPTLGTIEITGLAQEDETLTANMDGLSDGDGFATLDFQWYRNGTPVQGATEATYLLTQADVDGEFYVTLDYVDNFGNAGRVQSDLLGPVENVNDAPMAEPDSYTAFEDMPLRMDLQANDFDADGDDLTYSFFTATIGGAGTLTVNDDKTVTFTAADQFLGPVFFTYQLIDEDGVASVATAVNIDVVEVNDAPEITDLAVTIVEENSVTLSPLVGVTDEEDDAFSIVDAYLGDKTEISFTDDTITITGDLNATGDDIVAYTVRDARGAEATAYIAVTITPVNDAPMPVDDFARGPENLVQIVDVLANDIDPDEGDVLTVVDVTNGTFSTSKINADGTISVTPIAEQFGTEVLTYTMRDADGVERQATLTLTFDQVNDPPVAFDDHVAVNEDASIEIDVRANDEDFGEEDIFVDSFTAPSHGAVELLGNGNLLYTPDPDFDGEDSFKYVLSDHDAKVSGAKVFIAVNPQPDDPVAKDFTVELQQGSTVMFDPRLSATGNAADADSDPDRDPLSISSFTEAAGGTVAFKDDASGLIYTPDADFFGTDTFDYVIDDGTGRTDTANIVVTVHRNDVPNARPDSFDLTEDTNIIIDVYEAYPGGILDNDDDNEGDPFAFESIGTAVNGEIAFNAIEGTVTYTPNANIFGAGLDTVDYSIIDSFGRIVTSTITFNVIGQDDAPVAFDDVATTGEDTPFAIDVLANDEDFGEGDVSFNGFTQGAFGGVVQLSDDTLHYSPNANFNGQDSFTYGIRDTAGNTSTATVTVNVTDEPDAPTANDDTAQGSEDVALVIDVLGNDTHPDAGAVLTVVDVTNGTFSTSAINQDGTITVTPNAGAFGTEILTYTVRDNAGAESQAQITVSFGAVDDAPVAFDDTATTDEDTAIAIDVLANDDDFGEDDVSLNGFSQGAFGGVVLLSDDTLHYTPNADFNGQDSFTYGIRDTSGNTSTATVIVNVTSVQDDPIANDDTAQGTESVPLVIDVLANDSDPDTGATLSVVSVTNGSFSTSVINQDGTITVAPTIGVFGTEVLTYTLRDNTGAESQGQITVNFAAVDDAPLALNDTAATDEDTAIEIDVLANDLDFGENDISILGFSEGNSGGVIELANGNLLYTPDQDFNGPDSFTYVITDNAGQESTATVSIDVAALPDDPNAIDKSVFVQQDSSLTFDPLQSTTGNPEDGDNDPDGDTIFLDAHATAQNGTLDFSDDFTQLIYTPDAGFSGEDTFLYRIGDGTGRFDEATISVTVGRNDAPVARPDSYDLAEDTTITIDLAGNTSPLANDDDTEGDPFSVTNVGAAANGVVQFDANMNTITYTPNANLFGDALDVVEYRIADSFGRSVTSTMTFNVAPQDDPVTGALLIQTSFDVFGNPEYMLDASQLEDADGLPALSLDDLLDGATPTNDEFGYFDNWVWRIDGVVAGDTDEQYFPALDDAQKQLTVEATLTDNQGNTSFVQSAAIAVPDVRVIIFYNLQPGVDDLFDPFDGTAGPNGAIPGFVDLKGFELGRDRIDLRDVALLDALSAVNNAADGSAILTFDNGSVLRIEGEGVSPDTLTFDDFLFADGNIEPTGTPDVNGETEQGAVLEADPTTVEDVEKINPDTVTYRWQRDGVDIPGATGITYVLTEEDVGKTITVIYMFEDSFGTPETVTSEGVGPIIATGEEITGGTGSEALDGTAGSDVIRALDGDDVIHPGKGNDTVDGGEGIDRATYSGDQLGYTLTFSPDGTLITDRRPGGNGTDELIDVEFLDFGTELPIFGGQPMPLNIFGGPASLTAEEFAPIIELYIAYFNRAPDALGLYFWATSFTTGTSLEEMATLFVGQPETQLEYPEGTANNVFAETVYNNVLGRTPDAAGFDFWVGLLDNGFVARDAFILEVLRGAKADPAPGSTQEFIDQQQADQAYLETKTDIGAYFAVLKGMSEVNNAKTAMGLYDGSAQSVADTLFAIDAYFENALDPNTGEFLMQLVGVIDDPFAIA</sequence>
<evidence type="ECO:0000313" key="13">
    <source>
        <dbReference type="Proteomes" id="UP000244092"/>
    </source>
</evidence>
<reference evidence="12 13" key="1">
    <citation type="submission" date="2018-04" db="EMBL/GenBank/DDBJ databases">
        <title>Genomic Encyclopedia of Archaeal and Bacterial Type Strains, Phase II (KMG-II): from individual species to whole genera.</title>
        <authorList>
            <person name="Goeker M."/>
        </authorList>
    </citation>
    <scope>NUCLEOTIDE SEQUENCE [LARGE SCALE GENOMIC DNA]</scope>
    <source>
        <strain evidence="12 13">DSM 12244</strain>
    </source>
</reference>
<dbReference type="PANTHER" id="PTHR38340">
    <property type="entry name" value="S-LAYER PROTEIN"/>
    <property type="match status" value="1"/>
</dbReference>
<keyword evidence="8" id="KW-0472">Membrane</keyword>
<evidence type="ECO:0000256" key="10">
    <source>
        <dbReference type="SAM" id="MobiDB-lite"/>
    </source>
</evidence>
<dbReference type="Gene3D" id="2.60.40.2810">
    <property type="match status" value="7"/>
</dbReference>
<evidence type="ECO:0000256" key="7">
    <source>
        <dbReference type="ARBA" id="ARBA00023026"/>
    </source>
</evidence>
<dbReference type="Gene3D" id="2.60.40.2700">
    <property type="match status" value="2"/>
</dbReference>
<dbReference type="Gene3D" id="2.150.10.10">
    <property type="entry name" value="Serralysin-like metalloprotease, C-terminal"/>
    <property type="match status" value="9"/>
</dbReference>
<dbReference type="NCBIfam" id="NF012211">
    <property type="entry name" value="tand_rpt_95"/>
    <property type="match status" value="13"/>
</dbReference>
<comment type="subcellular location">
    <subcellularLocation>
        <location evidence="1">Membrane</location>
    </subcellularLocation>
    <subcellularLocation>
        <location evidence="2">Secreted</location>
    </subcellularLocation>
</comment>
<evidence type="ECO:0000256" key="1">
    <source>
        <dbReference type="ARBA" id="ARBA00004370"/>
    </source>
</evidence>
<keyword evidence="4" id="KW-0800">Toxin</keyword>